<dbReference type="Proteomes" id="UP000027222">
    <property type="component" value="Unassembled WGS sequence"/>
</dbReference>
<organism evidence="2 3">
    <name type="scientific">Galerina marginata (strain CBS 339.88)</name>
    <dbReference type="NCBI Taxonomy" id="685588"/>
    <lineage>
        <taxon>Eukaryota</taxon>
        <taxon>Fungi</taxon>
        <taxon>Dikarya</taxon>
        <taxon>Basidiomycota</taxon>
        <taxon>Agaricomycotina</taxon>
        <taxon>Agaricomycetes</taxon>
        <taxon>Agaricomycetidae</taxon>
        <taxon>Agaricales</taxon>
        <taxon>Agaricineae</taxon>
        <taxon>Strophariaceae</taxon>
        <taxon>Galerina</taxon>
    </lineage>
</organism>
<gene>
    <name evidence="2" type="ORF">GALMADRAFT_148752</name>
</gene>
<dbReference type="HOGENOM" id="CLU_277725_0_0_1"/>
<name>A0A067S3I0_GALM3</name>
<feature type="region of interest" description="Disordered" evidence="1">
    <location>
        <begin position="533"/>
        <end position="556"/>
    </location>
</feature>
<dbReference type="EMBL" id="KL142453">
    <property type="protein sequence ID" value="KDR65361.1"/>
    <property type="molecule type" value="Genomic_DNA"/>
</dbReference>
<keyword evidence="3" id="KW-1185">Reference proteome</keyword>
<sequence>MSSSRLSSRFLRRFPFVTRIATDNAPHVNLFSEGTDHAKTFVHVLDRLEDAIRSNDCQASVFQLRAALDCELPDAASPASVPATKIPEIRVHLVKCYRLLEELARTGGEIQASELVWNACPVELSAVGRKHLERLGDWPKVIEDASNVWAKKPSNPIQAVTRFASSAAHLGHIKTFCELTSKTKASMLATNFQTAALVLHYLTSTSFGHGVIPAIPERMQDFDVPEEQMQSMNAIWEKAKNGKGLELCIIWATHISPLCLFLPLVLYKSNFSLSDIYKISLGLGGPRPDILRLVEEVIWKEIIALAAGQKEPGQAVESALQALSAVDFSSADIHKNWFLRPFTPQALDTIVQPVLAPFSSAAHHVSPDSIPTAPVVNGLCPMAVTPCVGSDATGAVAKIAVKDQVHAPSFSDINSISPDSEPMMASPILNDGLHTVTNIASTSSEPPAGHCAPTMDTISTSVPEQLGLGTCLTSRPENSSTVDQATSQEVVSTTMLIQLDVEMLDATSSPIIFPDSEPMMVSPILSDLHLMTDAASTSSESRAGPGTPTLDSLSTSVTEQLSLGTSLTARPVTPSSEDQVTSPISITMPIRPDIEMTDSTDPPPSAELAPVTESTGTAIELTVNIRPMYSAYGICLDESLDPWMSGINRHVLQDVIKRVTNGFLDNRPPHLLDPPRFTSLRIMEAWPSSPQSNPRPGRSFAEVSRALFGGFEVRRPTLASSIYQAQTRPMSLNQLSRGKGLRTPWLALPFDSLPLPDQVGCDFYAWRATEGGPECRGGEEYPTSKLLSAMAFSPGATMAWQTPEAGCGTRLTVPSGRVWCVWTGFGDDILESCYILTRKERYGEDSWFSDCEVEAIVLDPSVELYLRPGVSYFLVALEASFCIRRQFYCVATLRRSLAAVVQGHWSDFQSPSESHFFLLRRLLYFIHGGLVAGGMDIESRIPSPTEIPDLEDILALIALLLLEPSMASVSPEPIEGVAGGCENDSDGEVDEADAMWARTFNESGSLKVEKETRKAYARGICWELLDFISKAHIETQFPGQHHNALDSYLATLIWQLHTADNALRHSNDDDFLKRMICSIAGFKMELLDALKGVAREAMVNGESLVHIGAWLAKPLLCRSESHIFEINDYSERVKMGRLLTS</sequence>
<dbReference type="AlphaFoldDB" id="A0A067S3I0"/>
<evidence type="ECO:0000256" key="1">
    <source>
        <dbReference type="SAM" id="MobiDB-lite"/>
    </source>
</evidence>
<accession>A0A067S3I0</accession>
<dbReference type="STRING" id="685588.A0A067S3I0"/>
<protein>
    <submittedName>
        <fullName evidence="2">Uncharacterized protein</fullName>
    </submittedName>
</protein>
<proteinExistence type="predicted"/>
<evidence type="ECO:0000313" key="2">
    <source>
        <dbReference type="EMBL" id="KDR65361.1"/>
    </source>
</evidence>
<dbReference type="OrthoDB" id="10691770at2759"/>
<evidence type="ECO:0000313" key="3">
    <source>
        <dbReference type="Proteomes" id="UP000027222"/>
    </source>
</evidence>
<reference evidence="3" key="1">
    <citation type="journal article" date="2014" name="Proc. Natl. Acad. Sci. U.S.A.">
        <title>Extensive sampling of basidiomycete genomes demonstrates inadequacy of the white-rot/brown-rot paradigm for wood decay fungi.</title>
        <authorList>
            <person name="Riley R."/>
            <person name="Salamov A.A."/>
            <person name="Brown D.W."/>
            <person name="Nagy L.G."/>
            <person name="Floudas D."/>
            <person name="Held B.W."/>
            <person name="Levasseur A."/>
            <person name="Lombard V."/>
            <person name="Morin E."/>
            <person name="Otillar R."/>
            <person name="Lindquist E.A."/>
            <person name="Sun H."/>
            <person name="LaButti K.M."/>
            <person name="Schmutz J."/>
            <person name="Jabbour D."/>
            <person name="Luo H."/>
            <person name="Baker S.E."/>
            <person name="Pisabarro A.G."/>
            <person name="Walton J.D."/>
            <person name="Blanchette R.A."/>
            <person name="Henrissat B."/>
            <person name="Martin F."/>
            <person name="Cullen D."/>
            <person name="Hibbett D.S."/>
            <person name="Grigoriev I.V."/>
        </authorList>
    </citation>
    <scope>NUCLEOTIDE SEQUENCE [LARGE SCALE GENOMIC DNA]</scope>
    <source>
        <strain evidence="3">CBS 339.88</strain>
    </source>
</reference>